<feature type="domain" description="ERCC3/RAD25/XPB helicase C-terminal" evidence="6">
    <location>
        <begin position="103"/>
        <end position="146"/>
    </location>
</feature>
<dbReference type="GO" id="GO:0097550">
    <property type="term" value="C:transcription preinitiation complex"/>
    <property type="evidence" value="ECO:0007669"/>
    <property type="project" value="TreeGrafter"/>
</dbReference>
<feature type="domain" description="ERCC3/RAD25/XPB helicase C-terminal" evidence="6">
    <location>
        <begin position="39"/>
        <end position="70"/>
    </location>
</feature>
<dbReference type="GO" id="GO:0005675">
    <property type="term" value="C:transcription factor TFIIH holo complex"/>
    <property type="evidence" value="ECO:0007669"/>
    <property type="project" value="TreeGrafter"/>
</dbReference>
<dbReference type="AlphaFoldDB" id="A0A1I8FFZ1"/>
<proteinExistence type="predicted"/>
<evidence type="ECO:0000313" key="7">
    <source>
        <dbReference type="Proteomes" id="UP000095280"/>
    </source>
</evidence>
<organism evidence="7 8">
    <name type="scientific">Macrostomum lignano</name>
    <dbReference type="NCBI Taxonomy" id="282301"/>
    <lineage>
        <taxon>Eukaryota</taxon>
        <taxon>Metazoa</taxon>
        <taxon>Spiralia</taxon>
        <taxon>Lophotrochozoa</taxon>
        <taxon>Platyhelminthes</taxon>
        <taxon>Rhabditophora</taxon>
        <taxon>Macrostomorpha</taxon>
        <taxon>Macrostomida</taxon>
        <taxon>Macrostomidae</taxon>
        <taxon>Macrostomum</taxon>
    </lineage>
</organism>
<evidence type="ECO:0000256" key="1">
    <source>
        <dbReference type="ARBA" id="ARBA00022741"/>
    </source>
</evidence>
<sequence length="237" mass="25998">REDDKIADLNFLIGPKLYEANWLELQRAVATLPGFNAPRREDKIIVFSDNVFALKYYANALNKPYLYGRLLKLSEYHQSRRLPAPGGPASWPDSSAKRGTGPGDEYNAYYYSLVSQDTAEMYFAEKRQRFLGYAFQSGHQAAGMESEGPRPVNQGVAAAAAPAGAGHLRVGRSRRGGARPDASSARRNEKVAIGARIPARSATMASLSGADETVYTEFRSGQSAAKRLQERHPRCLG</sequence>
<evidence type="ECO:0000259" key="6">
    <source>
        <dbReference type="Pfam" id="PF16203"/>
    </source>
</evidence>
<dbReference type="GO" id="GO:0006367">
    <property type="term" value="P:transcription initiation at RNA polymerase II promoter"/>
    <property type="evidence" value="ECO:0007669"/>
    <property type="project" value="TreeGrafter"/>
</dbReference>
<keyword evidence="4" id="KW-0067">ATP-binding</keyword>
<keyword evidence="2" id="KW-0378">Hydrolase</keyword>
<dbReference type="InterPro" id="IPR050615">
    <property type="entry name" value="ATP-dep_DNA_Helicase"/>
</dbReference>
<feature type="region of interest" description="Disordered" evidence="5">
    <location>
        <begin position="164"/>
        <end position="189"/>
    </location>
</feature>
<dbReference type="InterPro" id="IPR032438">
    <property type="entry name" value="ERCC3_RAD25_C"/>
</dbReference>
<keyword evidence="3" id="KW-0347">Helicase</keyword>
<evidence type="ECO:0000256" key="2">
    <source>
        <dbReference type="ARBA" id="ARBA00022801"/>
    </source>
</evidence>
<dbReference type="WBParaSite" id="maker-unitig_32501-snap-gene-0.1-mRNA-1">
    <property type="protein sequence ID" value="maker-unitig_32501-snap-gene-0.1-mRNA-1"/>
    <property type="gene ID" value="maker-unitig_32501-snap-gene-0.1"/>
</dbReference>
<keyword evidence="7" id="KW-1185">Reference proteome</keyword>
<dbReference type="GO" id="GO:0043138">
    <property type="term" value="F:3'-5' DNA helicase activity"/>
    <property type="evidence" value="ECO:0007669"/>
    <property type="project" value="TreeGrafter"/>
</dbReference>
<dbReference type="PANTHER" id="PTHR11274">
    <property type="entry name" value="RAD25/XP-B DNA REPAIR HELICASE"/>
    <property type="match status" value="1"/>
</dbReference>
<accession>A0A1I8FFZ1</accession>
<dbReference type="PANTHER" id="PTHR11274:SF0">
    <property type="entry name" value="GENERAL TRANSCRIPTION AND DNA REPAIR FACTOR IIH HELICASE SUBUNIT XPB"/>
    <property type="match status" value="1"/>
</dbReference>
<dbReference type="GO" id="GO:0005524">
    <property type="term" value="F:ATP binding"/>
    <property type="evidence" value="ECO:0007669"/>
    <property type="project" value="UniProtKB-KW"/>
</dbReference>
<dbReference type="Proteomes" id="UP000095280">
    <property type="component" value="Unplaced"/>
</dbReference>
<evidence type="ECO:0000313" key="8">
    <source>
        <dbReference type="WBParaSite" id="maker-unitig_32501-snap-gene-0.1-mRNA-1"/>
    </source>
</evidence>
<dbReference type="GO" id="GO:0016787">
    <property type="term" value="F:hydrolase activity"/>
    <property type="evidence" value="ECO:0007669"/>
    <property type="project" value="UniProtKB-KW"/>
</dbReference>
<name>A0A1I8FFZ1_9PLAT</name>
<evidence type="ECO:0000256" key="3">
    <source>
        <dbReference type="ARBA" id="ARBA00022806"/>
    </source>
</evidence>
<evidence type="ECO:0000256" key="5">
    <source>
        <dbReference type="SAM" id="MobiDB-lite"/>
    </source>
</evidence>
<dbReference type="Pfam" id="PF16203">
    <property type="entry name" value="ERCC3_RAD25_C"/>
    <property type="match status" value="2"/>
</dbReference>
<reference evidence="8" key="1">
    <citation type="submission" date="2016-11" db="UniProtKB">
        <authorList>
            <consortium name="WormBaseParasite"/>
        </authorList>
    </citation>
    <scope>IDENTIFICATION</scope>
</reference>
<keyword evidence="1" id="KW-0547">Nucleotide-binding</keyword>
<dbReference type="GO" id="GO:0000112">
    <property type="term" value="C:nucleotide-excision repair factor 3 complex"/>
    <property type="evidence" value="ECO:0007669"/>
    <property type="project" value="TreeGrafter"/>
</dbReference>
<protein>
    <submittedName>
        <fullName evidence="8">DNA helicase</fullName>
    </submittedName>
</protein>
<evidence type="ECO:0000256" key="4">
    <source>
        <dbReference type="ARBA" id="ARBA00022840"/>
    </source>
</evidence>